<protein>
    <submittedName>
        <fullName evidence="1">Uncharacterized protein</fullName>
    </submittedName>
</protein>
<comment type="caution">
    <text evidence="1">The sequence shown here is derived from an EMBL/GenBank/DDBJ whole genome shotgun (WGS) entry which is preliminary data.</text>
</comment>
<accession>A0A4Y2T5Y2</accession>
<organism evidence="1 2">
    <name type="scientific">Araneus ventricosus</name>
    <name type="common">Orbweaver spider</name>
    <name type="synonym">Epeira ventricosa</name>
    <dbReference type="NCBI Taxonomy" id="182803"/>
    <lineage>
        <taxon>Eukaryota</taxon>
        <taxon>Metazoa</taxon>
        <taxon>Ecdysozoa</taxon>
        <taxon>Arthropoda</taxon>
        <taxon>Chelicerata</taxon>
        <taxon>Arachnida</taxon>
        <taxon>Araneae</taxon>
        <taxon>Araneomorphae</taxon>
        <taxon>Entelegynae</taxon>
        <taxon>Araneoidea</taxon>
        <taxon>Araneidae</taxon>
        <taxon>Araneus</taxon>
    </lineage>
</organism>
<proteinExistence type="predicted"/>
<evidence type="ECO:0000313" key="2">
    <source>
        <dbReference type="Proteomes" id="UP000499080"/>
    </source>
</evidence>
<dbReference type="EMBL" id="BGPR01026373">
    <property type="protein sequence ID" value="GBN96044.1"/>
    <property type="molecule type" value="Genomic_DNA"/>
</dbReference>
<reference evidence="1 2" key="1">
    <citation type="journal article" date="2019" name="Sci. Rep.">
        <title>Orb-weaving spider Araneus ventricosus genome elucidates the spidroin gene catalogue.</title>
        <authorList>
            <person name="Kono N."/>
            <person name="Nakamura H."/>
            <person name="Ohtoshi R."/>
            <person name="Moran D.A.P."/>
            <person name="Shinohara A."/>
            <person name="Yoshida Y."/>
            <person name="Fujiwara M."/>
            <person name="Mori M."/>
            <person name="Tomita M."/>
            <person name="Arakawa K."/>
        </authorList>
    </citation>
    <scope>NUCLEOTIDE SEQUENCE [LARGE SCALE GENOMIC DNA]</scope>
</reference>
<keyword evidence="2" id="KW-1185">Reference proteome</keyword>
<evidence type="ECO:0000313" key="1">
    <source>
        <dbReference type="EMBL" id="GBN96044.1"/>
    </source>
</evidence>
<gene>
    <name evidence="1" type="ORF">AVEN_241605_1</name>
</gene>
<name>A0A4Y2T5Y2_ARAVE</name>
<dbReference type="AlphaFoldDB" id="A0A4Y2T5Y2"/>
<dbReference type="Proteomes" id="UP000499080">
    <property type="component" value="Unassembled WGS sequence"/>
</dbReference>
<sequence>MEPNMGCELRLWVFPSSAPTHGANEAYIRQSHPRGHHLIAPSPRSDPFLIPLRADHMRFWDTSRSIHGTEVYHLVYRVATHGQHVGVIVCPYESKINRERQLLLMWKLVDLPLEGRKKKQGTQRQYVTY</sequence>